<evidence type="ECO:0000313" key="1">
    <source>
        <dbReference type="EMBL" id="JAH81743.1"/>
    </source>
</evidence>
<reference evidence="1" key="2">
    <citation type="journal article" date="2015" name="Fish Shellfish Immunol.">
        <title>Early steps in the European eel (Anguilla anguilla)-Vibrio vulnificus interaction in the gills: Role of the RtxA13 toxin.</title>
        <authorList>
            <person name="Callol A."/>
            <person name="Pajuelo D."/>
            <person name="Ebbesson L."/>
            <person name="Teles M."/>
            <person name="MacKenzie S."/>
            <person name="Amaro C."/>
        </authorList>
    </citation>
    <scope>NUCLEOTIDE SEQUENCE</scope>
</reference>
<organism evidence="1">
    <name type="scientific">Anguilla anguilla</name>
    <name type="common">European freshwater eel</name>
    <name type="synonym">Muraena anguilla</name>
    <dbReference type="NCBI Taxonomy" id="7936"/>
    <lineage>
        <taxon>Eukaryota</taxon>
        <taxon>Metazoa</taxon>
        <taxon>Chordata</taxon>
        <taxon>Craniata</taxon>
        <taxon>Vertebrata</taxon>
        <taxon>Euteleostomi</taxon>
        <taxon>Actinopterygii</taxon>
        <taxon>Neopterygii</taxon>
        <taxon>Teleostei</taxon>
        <taxon>Anguilliformes</taxon>
        <taxon>Anguillidae</taxon>
        <taxon>Anguilla</taxon>
    </lineage>
</organism>
<dbReference type="EMBL" id="GBXM01026834">
    <property type="protein sequence ID" value="JAH81743.1"/>
    <property type="molecule type" value="Transcribed_RNA"/>
</dbReference>
<accession>A0A0E9VWX6</accession>
<reference evidence="1" key="1">
    <citation type="submission" date="2014-11" db="EMBL/GenBank/DDBJ databases">
        <authorList>
            <person name="Amaro Gonzalez C."/>
        </authorList>
    </citation>
    <scope>NUCLEOTIDE SEQUENCE</scope>
</reference>
<proteinExistence type="predicted"/>
<dbReference type="AlphaFoldDB" id="A0A0E9VWX6"/>
<name>A0A0E9VWX6_ANGAN</name>
<protein>
    <submittedName>
        <fullName evidence="1">Uncharacterized protein</fullName>
    </submittedName>
</protein>
<sequence length="33" mass="3542">MEEGAFSSGRIPDASMLQHIQVILTTHGGPTPY</sequence>